<name>A0A0C2MX70_THEKT</name>
<dbReference type="EMBL" id="JWZT01003604">
    <property type="protein sequence ID" value="KII66202.1"/>
    <property type="molecule type" value="Genomic_DNA"/>
</dbReference>
<comment type="caution">
    <text evidence="1">The sequence shown here is derived from an EMBL/GenBank/DDBJ whole genome shotgun (WGS) entry which is preliminary data.</text>
</comment>
<organism evidence="1 2">
    <name type="scientific">Thelohanellus kitauei</name>
    <name type="common">Myxosporean</name>
    <dbReference type="NCBI Taxonomy" id="669202"/>
    <lineage>
        <taxon>Eukaryota</taxon>
        <taxon>Metazoa</taxon>
        <taxon>Cnidaria</taxon>
        <taxon>Myxozoa</taxon>
        <taxon>Myxosporea</taxon>
        <taxon>Bivalvulida</taxon>
        <taxon>Platysporina</taxon>
        <taxon>Myxobolidae</taxon>
        <taxon>Thelohanellus</taxon>
    </lineage>
</organism>
<keyword evidence="2" id="KW-1185">Reference proteome</keyword>
<protein>
    <submittedName>
        <fullName evidence="1">Uncharacterized protein</fullName>
    </submittedName>
</protein>
<evidence type="ECO:0000313" key="1">
    <source>
        <dbReference type="EMBL" id="KII66202.1"/>
    </source>
</evidence>
<sequence>MSENKITTSTENEEISIKMVVIEGEKISTVKSNGTTTESRGVGTDITKLTPEIERRIIELVNDNSMVSTSDIVRKLNQYERNHVHDVARKVILFEENNQTCDNTMK</sequence>
<dbReference type="AlphaFoldDB" id="A0A0C2MX70"/>
<evidence type="ECO:0000313" key="2">
    <source>
        <dbReference type="Proteomes" id="UP000031668"/>
    </source>
</evidence>
<gene>
    <name evidence="1" type="ORF">RF11_12027</name>
</gene>
<reference evidence="1 2" key="1">
    <citation type="journal article" date="2014" name="Genome Biol. Evol.">
        <title>The genome of the myxosporean Thelohanellus kitauei shows adaptations to nutrient acquisition within its fish host.</title>
        <authorList>
            <person name="Yang Y."/>
            <person name="Xiong J."/>
            <person name="Zhou Z."/>
            <person name="Huo F."/>
            <person name="Miao W."/>
            <person name="Ran C."/>
            <person name="Liu Y."/>
            <person name="Zhang J."/>
            <person name="Feng J."/>
            <person name="Wang M."/>
            <person name="Wang M."/>
            <person name="Wang L."/>
            <person name="Yao B."/>
        </authorList>
    </citation>
    <scope>NUCLEOTIDE SEQUENCE [LARGE SCALE GENOMIC DNA]</scope>
    <source>
        <strain evidence="1">Wuqing</strain>
    </source>
</reference>
<proteinExistence type="predicted"/>
<accession>A0A0C2MX70</accession>
<dbReference type="Proteomes" id="UP000031668">
    <property type="component" value="Unassembled WGS sequence"/>
</dbReference>